<name>A0AAD4QQX1_9BILA</name>
<dbReference type="EMBL" id="JAKKPZ010001168">
    <property type="protein sequence ID" value="KAI1690548.1"/>
    <property type="molecule type" value="Genomic_DNA"/>
</dbReference>
<dbReference type="Proteomes" id="UP001201812">
    <property type="component" value="Unassembled WGS sequence"/>
</dbReference>
<protein>
    <submittedName>
        <fullName evidence="1">Uncharacterized protein</fullName>
    </submittedName>
</protein>
<evidence type="ECO:0000313" key="1">
    <source>
        <dbReference type="EMBL" id="KAI1690548.1"/>
    </source>
</evidence>
<organism evidence="1 2">
    <name type="scientific">Ditylenchus destructor</name>
    <dbReference type="NCBI Taxonomy" id="166010"/>
    <lineage>
        <taxon>Eukaryota</taxon>
        <taxon>Metazoa</taxon>
        <taxon>Ecdysozoa</taxon>
        <taxon>Nematoda</taxon>
        <taxon>Chromadorea</taxon>
        <taxon>Rhabditida</taxon>
        <taxon>Tylenchina</taxon>
        <taxon>Tylenchomorpha</taxon>
        <taxon>Sphaerularioidea</taxon>
        <taxon>Anguinidae</taxon>
        <taxon>Anguininae</taxon>
        <taxon>Ditylenchus</taxon>
    </lineage>
</organism>
<comment type="caution">
    <text evidence="1">The sequence shown here is derived from an EMBL/GenBank/DDBJ whole genome shotgun (WGS) entry which is preliminary data.</text>
</comment>
<gene>
    <name evidence="1" type="ORF">DdX_22423</name>
</gene>
<evidence type="ECO:0000313" key="2">
    <source>
        <dbReference type="Proteomes" id="UP001201812"/>
    </source>
</evidence>
<accession>A0AAD4QQX1</accession>
<sequence length="93" mass="10301">MSDSSMRFVHEGPGCAKLVQVREAFLVRAVPFESPFATLKKERSFYAGKDHSPVKSCFPVLSPVRLPVSFPGPSPFRQSNFGCSDYCTTTCHL</sequence>
<proteinExistence type="predicted"/>
<reference evidence="1" key="1">
    <citation type="submission" date="2022-01" db="EMBL/GenBank/DDBJ databases">
        <title>Genome Sequence Resource for Two Populations of Ditylenchus destructor, the Migratory Endoparasitic Phytonematode.</title>
        <authorList>
            <person name="Zhang H."/>
            <person name="Lin R."/>
            <person name="Xie B."/>
        </authorList>
    </citation>
    <scope>NUCLEOTIDE SEQUENCE</scope>
    <source>
        <strain evidence="1">BazhouSP</strain>
    </source>
</reference>
<dbReference type="AlphaFoldDB" id="A0AAD4QQX1"/>
<keyword evidence="2" id="KW-1185">Reference proteome</keyword>